<gene>
    <name evidence="2" type="ORF">FSB_LOCUS876</name>
</gene>
<reference evidence="2" key="1">
    <citation type="submission" date="2018-02" db="EMBL/GenBank/DDBJ databases">
        <authorList>
            <person name="Cohen D.B."/>
            <person name="Kent A.D."/>
        </authorList>
    </citation>
    <scope>NUCLEOTIDE SEQUENCE</scope>
</reference>
<protein>
    <submittedName>
        <fullName evidence="2">Uncharacterized protein</fullName>
    </submittedName>
</protein>
<name>A0A2N9EEB9_FAGSY</name>
<proteinExistence type="predicted"/>
<evidence type="ECO:0000256" key="1">
    <source>
        <dbReference type="SAM" id="MobiDB-lite"/>
    </source>
</evidence>
<accession>A0A2N9EEB9</accession>
<organism evidence="2">
    <name type="scientific">Fagus sylvatica</name>
    <name type="common">Beechnut</name>
    <dbReference type="NCBI Taxonomy" id="28930"/>
    <lineage>
        <taxon>Eukaryota</taxon>
        <taxon>Viridiplantae</taxon>
        <taxon>Streptophyta</taxon>
        <taxon>Embryophyta</taxon>
        <taxon>Tracheophyta</taxon>
        <taxon>Spermatophyta</taxon>
        <taxon>Magnoliopsida</taxon>
        <taxon>eudicotyledons</taxon>
        <taxon>Gunneridae</taxon>
        <taxon>Pentapetalae</taxon>
        <taxon>rosids</taxon>
        <taxon>fabids</taxon>
        <taxon>Fagales</taxon>
        <taxon>Fagaceae</taxon>
        <taxon>Fagus</taxon>
    </lineage>
</organism>
<sequence>MHVVTSDCPCNCAPRSVLYDIPLPLLTLEQPRNDLGPAYSEWRDGPAKAFKPLDMLKKFEKIWAVGWRKGTGCNRRSGYAAMANYTDRPQPSSIAFRRSSASLPSSRAFSVPDSVNPHWKPSERVLRMKPEQVH</sequence>
<evidence type="ECO:0000313" key="2">
    <source>
        <dbReference type="EMBL" id="SPC72994.1"/>
    </source>
</evidence>
<dbReference type="AlphaFoldDB" id="A0A2N9EEB9"/>
<feature type="compositionally biased region" description="Basic and acidic residues" evidence="1">
    <location>
        <begin position="120"/>
        <end position="134"/>
    </location>
</feature>
<feature type="region of interest" description="Disordered" evidence="1">
    <location>
        <begin position="103"/>
        <end position="134"/>
    </location>
</feature>
<dbReference type="EMBL" id="OIVN01000036">
    <property type="protein sequence ID" value="SPC72994.1"/>
    <property type="molecule type" value="Genomic_DNA"/>
</dbReference>